<dbReference type="InterPro" id="IPR015424">
    <property type="entry name" value="PyrdxlP-dep_Trfase"/>
</dbReference>
<dbReference type="Proteomes" id="UP000269015">
    <property type="component" value="Chromosome"/>
</dbReference>
<feature type="domain" description="Aminotransferase class I/classII large" evidence="5">
    <location>
        <begin position="43"/>
        <end position="392"/>
    </location>
</feature>
<protein>
    <recommendedName>
        <fullName evidence="4">Aminotransferase</fullName>
        <ecNumber evidence="4">2.6.1.-</ecNumber>
    </recommendedName>
</protein>
<dbReference type="GO" id="GO:0008483">
    <property type="term" value="F:transaminase activity"/>
    <property type="evidence" value="ECO:0007669"/>
    <property type="project" value="UniProtKB-KW"/>
</dbReference>
<dbReference type="Pfam" id="PF00155">
    <property type="entry name" value="Aminotran_1_2"/>
    <property type="match status" value="1"/>
</dbReference>
<reference evidence="6 7" key="1">
    <citation type="submission" date="2018-11" db="EMBL/GenBank/DDBJ databases">
        <title>Proposal to divide the Flavobacteriaceae and reorganize its genera based on Amino Acid Identity values calculated from whole genome sequences.</title>
        <authorList>
            <person name="Nicholson A.C."/>
            <person name="Gulvik C.A."/>
            <person name="Whitney A.M."/>
            <person name="Humrighouse B.W."/>
            <person name="Bell M."/>
            <person name="Holmes B."/>
            <person name="Steigerwalt A.G."/>
            <person name="Villarma A."/>
            <person name="Sheth M."/>
            <person name="Batra D."/>
            <person name="Pryor J."/>
            <person name="Bernardet J.-F."/>
            <person name="Hugo C."/>
            <person name="Kampfer P."/>
            <person name="Newman J."/>
            <person name="McQuiston J.R."/>
        </authorList>
    </citation>
    <scope>NUCLEOTIDE SEQUENCE [LARGE SCALE GENOMIC DNA]</scope>
    <source>
        <strain evidence="6 7">H5559</strain>
    </source>
</reference>
<evidence type="ECO:0000256" key="4">
    <source>
        <dbReference type="RuleBase" id="RU000481"/>
    </source>
</evidence>
<dbReference type="Gene3D" id="3.40.640.10">
    <property type="entry name" value="Type I PLP-dependent aspartate aminotransferase-like (Major domain)"/>
    <property type="match status" value="1"/>
</dbReference>
<organism evidence="6 7">
    <name type="scientific">Chryseobacterium indologenes</name>
    <name type="common">Flavobacterium indologenes</name>
    <dbReference type="NCBI Taxonomy" id="253"/>
    <lineage>
        <taxon>Bacteria</taxon>
        <taxon>Pseudomonadati</taxon>
        <taxon>Bacteroidota</taxon>
        <taxon>Flavobacteriia</taxon>
        <taxon>Flavobacteriales</taxon>
        <taxon>Weeksellaceae</taxon>
        <taxon>Chryseobacterium group</taxon>
        <taxon>Chryseobacterium</taxon>
    </lineage>
</organism>
<dbReference type="InterPro" id="IPR015422">
    <property type="entry name" value="PyrdxlP-dep_Trfase_small"/>
</dbReference>
<dbReference type="CDD" id="cd00609">
    <property type="entry name" value="AAT_like"/>
    <property type="match status" value="1"/>
</dbReference>
<dbReference type="EC" id="2.6.1.-" evidence="4"/>
<dbReference type="PANTHER" id="PTHR42832">
    <property type="entry name" value="AMINO ACID AMINOTRANSFERASE"/>
    <property type="match status" value="1"/>
</dbReference>
<dbReference type="GO" id="GO:0030170">
    <property type="term" value="F:pyridoxal phosphate binding"/>
    <property type="evidence" value="ECO:0007669"/>
    <property type="project" value="InterPro"/>
</dbReference>
<evidence type="ECO:0000256" key="1">
    <source>
        <dbReference type="ARBA" id="ARBA00001933"/>
    </source>
</evidence>
<evidence type="ECO:0000313" key="6">
    <source>
        <dbReference type="EMBL" id="AZB16873.1"/>
    </source>
</evidence>
<evidence type="ECO:0000259" key="5">
    <source>
        <dbReference type="Pfam" id="PF00155"/>
    </source>
</evidence>
<dbReference type="InterPro" id="IPR050881">
    <property type="entry name" value="LL-DAP_aminotransferase"/>
</dbReference>
<comment type="similarity">
    <text evidence="4">Belongs to the class-I pyridoxal-phosphate-dependent aminotransferase family.</text>
</comment>
<dbReference type="Gene3D" id="3.90.1150.10">
    <property type="entry name" value="Aspartate Aminotransferase, domain 1"/>
    <property type="match status" value="1"/>
</dbReference>
<keyword evidence="2 4" id="KW-0032">Aminotransferase</keyword>
<dbReference type="PROSITE" id="PS00105">
    <property type="entry name" value="AA_TRANSFER_CLASS_1"/>
    <property type="match status" value="1"/>
</dbReference>
<comment type="cofactor">
    <cofactor evidence="1 4">
        <name>pyridoxal 5'-phosphate</name>
        <dbReference type="ChEBI" id="CHEBI:597326"/>
    </cofactor>
</comment>
<gene>
    <name evidence="6" type="ORF">EG352_03335</name>
</gene>
<dbReference type="InterPro" id="IPR015421">
    <property type="entry name" value="PyrdxlP-dep_Trfase_major"/>
</dbReference>
<dbReference type="PANTHER" id="PTHR42832:SF3">
    <property type="entry name" value="L-GLUTAMINE--4-(METHYLSULFANYL)-2-OXOBUTANOATE AMINOTRANSFERASE"/>
    <property type="match status" value="1"/>
</dbReference>
<dbReference type="AlphaFoldDB" id="A0AAD1DUJ0"/>
<evidence type="ECO:0000256" key="2">
    <source>
        <dbReference type="ARBA" id="ARBA00022576"/>
    </source>
</evidence>
<dbReference type="InterPro" id="IPR004838">
    <property type="entry name" value="NHTrfase_class1_PyrdxlP-BS"/>
</dbReference>
<accession>A0AAD1DUJ0</accession>
<keyword evidence="3 4" id="KW-0808">Transferase</keyword>
<dbReference type="RefSeq" id="WP_061085443.1">
    <property type="nucleotide sequence ID" value="NZ_CP033930.1"/>
</dbReference>
<name>A0AAD1DUJ0_CHRID</name>
<dbReference type="SUPFAM" id="SSF53383">
    <property type="entry name" value="PLP-dependent transferases"/>
    <property type="match status" value="1"/>
</dbReference>
<evidence type="ECO:0000313" key="7">
    <source>
        <dbReference type="Proteomes" id="UP000269015"/>
    </source>
</evidence>
<sequence length="411" mass="45969">MQKIEKQINSTEECHQKDAFAILDTLTRAYEEQIKEGASRHSIINLSIGNPDLTPNILWIKKLSEHIQNPELHGYAKFNTEINDTLKNKFATYHKRRFSKSQENPSLDYKEEVLDILGSKEGIFYSLFSILQSGDKILIPDPSYPVYNSVAELLGAEVVKINLKSNGNPDLDNITREDAVAAKVLVLCSPGNPTTHVVTEDCLREVIAFCKKYEILLILDLAYVQIAFDDNDLPPSVLAIEGGKEVAIELHSLSKSCSLAGWRIGFIAGNKTIIEKIAKIKSSIDFGLFLPLQMVTIEILDQLELESDLQKAVYEERLEFWISSMAEIGWLIPKPKAGFFLWTKLPDTFLKKDDDIAFVEQLFKDTGVLITPGSGFGKAGAGYVRIALVQDLSQLKIASCRIKSWLSKEGS</sequence>
<proteinExistence type="inferred from homology"/>
<dbReference type="InterPro" id="IPR004839">
    <property type="entry name" value="Aminotransferase_I/II_large"/>
</dbReference>
<evidence type="ECO:0000256" key="3">
    <source>
        <dbReference type="ARBA" id="ARBA00022679"/>
    </source>
</evidence>
<dbReference type="EMBL" id="CP033930">
    <property type="protein sequence ID" value="AZB16873.1"/>
    <property type="molecule type" value="Genomic_DNA"/>
</dbReference>